<keyword evidence="2" id="KW-1185">Reference proteome</keyword>
<evidence type="ECO:0008006" key="3">
    <source>
        <dbReference type="Google" id="ProtNLM"/>
    </source>
</evidence>
<accession>A0ABP9E2Z5</accession>
<name>A0ABP9E2Z5_9ACTN</name>
<dbReference type="Proteomes" id="UP001501752">
    <property type="component" value="Unassembled WGS sequence"/>
</dbReference>
<dbReference type="RefSeq" id="WP_345699145.1">
    <property type="nucleotide sequence ID" value="NZ_BAABIS010000001.1"/>
</dbReference>
<dbReference type="EMBL" id="BAABIS010000001">
    <property type="protein sequence ID" value="GAA4865931.1"/>
    <property type="molecule type" value="Genomic_DNA"/>
</dbReference>
<organism evidence="1 2">
    <name type="scientific">Kitasatospora terrestris</name>
    <dbReference type="NCBI Taxonomy" id="258051"/>
    <lineage>
        <taxon>Bacteria</taxon>
        <taxon>Bacillati</taxon>
        <taxon>Actinomycetota</taxon>
        <taxon>Actinomycetes</taxon>
        <taxon>Kitasatosporales</taxon>
        <taxon>Streptomycetaceae</taxon>
        <taxon>Kitasatospora</taxon>
    </lineage>
</organism>
<sequence>MTQPAIRPHVVAQLIGLVETITTTNTGITHRDGSPLTPAEDQLLHDATPAELHAGRDYHKRAAQHLQDQVTAMTRIQAITAPYAAASPAGTPLKALLDMATPEEQVELQILMNAVAPDGTILTRKLRPDLGIGVNSAADPDGTCGLCDKPVLGEFDDDHRVVAVVINPDTPTEARICESCTEDHDPSLWHLAEGVDEILTGLLWVTADERADVAQDVADLITRIANSLQN</sequence>
<comment type="caution">
    <text evidence="1">The sequence shown here is derived from an EMBL/GenBank/DDBJ whole genome shotgun (WGS) entry which is preliminary data.</text>
</comment>
<evidence type="ECO:0000313" key="2">
    <source>
        <dbReference type="Proteomes" id="UP001501752"/>
    </source>
</evidence>
<protein>
    <recommendedName>
        <fullName evidence="3">HNH endonuclease</fullName>
    </recommendedName>
</protein>
<proteinExistence type="predicted"/>
<reference evidence="2" key="1">
    <citation type="journal article" date="2019" name="Int. J. Syst. Evol. Microbiol.">
        <title>The Global Catalogue of Microorganisms (GCM) 10K type strain sequencing project: providing services to taxonomists for standard genome sequencing and annotation.</title>
        <authorList>
            <consortium name="The Broad Institute Genomics Platform"/>
            <consortium name="The Broad Institute Genome Sequencing Center for Infectious Disease"/>
            <person name="Wu L."/>
            <person name="Ma J."/>
        </authorList>
    </citation>
    <scope>NUCLEOTIDE SEQUENCE [LARGE SCALE GENOMIC DNA]</scope>
    <source>
        <strain evidence="2">JCM 13006</strain>
    </source>
</reference>
<evidence type="ECO:0000313" key="1">
    <source>
        <dbReference type="EMBL" id="GAA4865931.1"/>
    </source>
</evidence>
<gene>
    <name evidence="1" type="ORF">GCM10023235_50400</name>
</gene>